<sequence length="256" mass="28471">MKIFDAHLHIIDKRFPLYENQGFTPDSYTGADYVVDAKRLSITNGAIVSGSFQKFDQTYLKESLKQLGSGFVGVTQLPHTTSDEEILELNKAGVRGLRFNVNRGGSEDLSKLEAFSNRVYDLVGWHTELYINSAKLADIYDVLTTLPAVSIDHLGLSESGSDDLLKLVSHGVKVKATGFGRLDFDAGGMIKDIYRINSEALMFGTDLPSTRAPKPFQASDIDLVKECLKDDQAIHKVLYQNAMDWYFRGKGEEHAL</sequence>
<evidence type="ECO:0000313" key="3">
    <source>
        <dbReference type="Proteomes" id="UP001418796"/>
    </source>
</evidence>
<accession>A0ABU9VES0</accession>
<dbReference type="InterPro" id="IPR032466">
    <property type="entry name" value="Metal_Hydrolase"/>
</dbReference>
<evidence type="ECO:0000259" key="1">
    <source>
        <dbReference type="Pfam" id="PF04909"/>
    </source>
</evidence>
<dbReference type="SUPFAM" id="SSF51556">
    <property type="entry name" value="Metallo-dependent hydrolases"/>
    <property type="match status" value="1"/>
</dbReference>
<reference evidence="2 3" key="1">
    <citation type="submission" date="2024-03" db="EMBL/GenBank/DDBJ databases">
        <title>Bacilli Hybrid Assemblies.</title>
        <authorList>
            <person name="Kovac J."/>
        </authorList>
    </citation>
    <scope>NUCLEOTIDE SEQUENCE [LARGE SCALE GENOMIC DNA]</scope>
    <source>
        <strain evidence="2 3">FSL R7-0666</strain>
    </source>
</reference>
<dbReference type="Gene3D" id="3.20.20.140">
    <property type="entry name" value="Metal-dependent hydrolases"/>
    <property type="match status" value="1"/>
</dbReference>
<dbReference type="PANTHER" id="PTHR35563">
    <property type="entry name" value="BARREL METAL-DEPENDENT HYDROLASE, PUTATIVE (AFU_ORTHOLOGUE AFUA_1G16240)-RELATED"/>
    <property type="match status" value="1"/>
</dbReference>
<dbReference type="EMBL" id="JBCITK010000001">
    <property type="protein sequence ID" value="MEN0642398.1"/>
    <property type="molecule type" value="Genomic_DNA"/>
</dbReference>
<keyword evidence="3" id="KW-1185">Reference proteome</keyword>
<dbReference type="RefSeq" id="WP_343129525.1">
    <property type="nucleotide sequence ID" value="NZ_JBCITK010000001.1"/>
</dbReference>
<proteinExistence type="predicted"/>
<gene>
    <name evidence="2" type="ORF">MKY91_04375</name>
</gene>
<comment type="caution">
    <text evidence="2">The sequence shown here is derived from an EMBL/GenBank/DDBJ whole genome shotgun (WGS) entry which is preliminary data.</text>
</comment>
<dbReference type="Proteomes" id="UP001418796">
    <property type="component" value="Unassembled WGS sequence"/>
</dbReference>
<feature type="domain" description="Amidohydrolase-related" evidence="1">
    <location>
        <begin position="5"/>
        <end position="247"/>
    </location>
</feature>
<dbReference type="InterPro" id="IPR052358">
    <property type="entry name" value="Aro_Compnd_Degr_Hydrolases"/>
</dbReference>
<protein>
    <submittedName>
        <fullName evidence="2">Amidohydrolase family protein</fullName>
    </submittedName>
</protein>
<evidence type="ECO:0000313" key="2">
    <source>
        <dbReference type="EMBL" id="MEN0642398.1"/>
    </source>
</evidence>
<name>A0ABU9VES0_9BACI</name>
<organism evidence="2 3">
    <name type="scientific">Alkalicoccobacillus gibsonii</name>
    <dbReference type="NCBI Taxonomy" id="79881"/>
    <lineage>
        <taxon>Bacteria</taxon>
        <taxon>Bacillati</taxon>
        <taxon>Bacillota</taxon>
        <taxon>Bacilli</taxon>
        <taxon>Bacillales</taxon>
        <taxon>Bacillaceae</taxon>
        <taxon>Alkalicoccobacillus</taxon>
    </lineage>
</organism>
<dbReference type="InterPro" id="IPR006680">
    <property type="entry name" value="Amidohydro-rel"/>
</dbReference>
<dbReference type="PANTHER" id="PTHR35563:SF2">
    <property type="entry name" value="BARREL METAL-DEPENDENT HYDROLASE, PUTATIVE (AFU_ORTHOLOGUE AFUA_1G16240)-RELATED"/>
    <property type="match status" value="1"/>
</dbReference>
<dbReference type="Pfam" id="PF04909">
    <property type="entry name" value="Amidohydro_2"/>
    <property type="match status" value="1"/>
</dbReference>